<feature type="domain" description="Beta-lactamase-related" evidence="1">
    <location>
        <begin position="12"/>
        <end position="356"/>
    </location>
</feature>
<dbReference type="Proteomes" id="UP001198962">
    <property type="component" value="Unassembled WGS sequence"/>
</dbReference>
<dbReference type="AlphaFoldDB" id="A0AAE3AU42"/>
<gene>
    <name evidence="2" type="ORF">LKD32_11640</name>
</gene>
<sequence>MNRMTEEGKKQLEALVAQVMEDCSARGVAVGIVNAKGEIQYEQYFGYRDEENKLPINRDTIFGMASVTKSFTALSIMQMQMDGILSVDDPVSKYIPEFTNKNQDQPVKLWHLMCHSGGYFPLPRIVVDKTAQAMGIEDTLEEELIYRKDFADEGIRLVAERLDNQTRFTGRPGQRMSYCNDGFGLLSDIVRRHSDCDSFAEYLDKHVLKPIGMDRSNTSFIRNTLDENAAVLYSFENGEWRADRDYQNDAFVLHGGGAMKSTLGDMMKYAVMYLNEGTAGNGNRIVDRYSVQEMEKPRQFMKPGVYYGYGLETKQVGDRAVYEHGGSLPGVSSNFSFCPQEEVGIVVLCNTMDVSVAAIADGALRAYCGLDVSEERQEHGKREWSEEERKELAGTYLSGEGDAFELKDENESLTMLVNGKAVELQAVYPYQGMVRKKYSDIYLTAIRDEKGHVFAGRYGSRIFPKTI</sequence>
<dbReference type="PANTHER" id="PTHR46825:SF9">
    <property type="entry name" value="BETA-LACTAMASE-RELATED DOMAIN-CONTAINING PROTEIN"/>
    <property type="match status" value="1"/>
</dbReference>
<organism evidence="2 3">
    <name type="scientific">Brotaphodocola catenula</name>
    <dbReference type="NCBI Taxonomy" id="2885361"/>
    <lineage>
        <taxon>Bacteria</taxon>
        <taxon>Bacillati</taxon>
        <taxon>Bacillota</taxon>
        <taxon>Clostridia</taxon>
        <taxon>Lachnospirales</taxon>
        <taxon>Lachnospiraceae</taxon>
        <taxon>Brotaphodocola</taxon>
    </lineage>
</organism>
<dbReference type="RefSeq" id="WP_308451806.1">
    <property type="nucleotide sequence ID" value="NZ_JAJEPU010000039.1"/>
</dbReference>
<evidence type="ECO:0000313" key="2">
    <source>
        <dbReference type="EMBL" id="MCC2165515.1"/>
    </source>
</evidence>
<dbReference type="SUPFAM" id="SSF56601">
    <property type="entry name" value="beta-lactamase/transpeptidase-like"/>
    <property type="match status" value="1"/>
</dbReference>
<dbReference type="Pfam" id="PF00144">
    <property type="entry name" value="Beta-lactamase"/>
    <property type="match status" value="1"/>
</dbReference>
<comment type="caution">
    <text evidence="2">The sequence shown here is derived from an EMBL/GenBank/DDBJ whole genome shotgun (WGS) entry which is preliminary data.</text>
</comment>
<dbReference type="InterPro" id="IPR050491">
    <property type="entry name" value="AmpC-like"/>
</dbReference>
<evidence type="ECO:0000313" key="3">
    <source>
        <dbReference type="Proteomes" id="UP001198962"/>
    </source>
</evidence>
<protein>
    <submittedName>
        <fullName evidence="2">Beta-lactamase family protein</fullName>
    </submittedName>
</protein>
<keyword evidence="3" id="KW-1185">Reference proteome</keyword>
<dbReference type="Gene3D" id="3.40.710.10">
    <property type="entry name" value="DD-peptidase/beta-lactamase superfamily"/>
    <property type="match status" value="1"/>
</dbReference>
<dbReference type="EMBL" id="JAJEPU010000039">
    <property type="protein sequence ID" value="MCC2165515.1"/>
    <property type="molecule type" value="Genomic_DNA"/>
</dbReference>
<evidence type="ECO:0000259" key="1">
    <source>
        <dbReference type="Pfam" id="PF00144"/>
    </source>
</evidence>
<dbReference type="PANTHER" id="PTHR46825">
    <property type="entry name" value="D-ALANYL-D-ALANINE-CARBOXYPEPTIDASE/ENDOPEPTIDASE AMPH"/>
    <property type="match status" value="1"/>
</dbReference>
<accession>A0AAE3AU42</accession>
<proteinExistence type="predicted"/>
<dbReference type="InterPro" id="IPR012338">
    <property type="entry name" value="Beta-lactam/transpept-like"/>
</dbReference>
<name>A0AAE3AU42_9FIRM</name>
<dbReference type="InterPro" id="IPR001466">
    <property type="entry name" value="Beta-lactam-related"/>
</dbReference>
<reference evidence="2" key="1">
    <citation type="submission" date="2021-10" db="EMBL/GenBank/DDBJ databases">
        <title>Anaerobic single-cell dispensing facilitates the cultivation of human gut bacteria.</title>
        <authorList>
            <person name="Afrizal A."/>
        </authorList>
    </citation>
    <scope>NUCLEOTIDE SEQUENCE</scope>
    <source>
        <strain evidence="2">CLA-AA-H274</strain>
    </source>
</reference>